<dbReference type="Gene3D" id="1.20.1250.20">
    <property type="entry name" value="MFS general substrate transporter like domains"/>
    <property type="match status" value="1"/>
</dbReference>
<dbReference type="InterPro" id="IPR036259">
    <property type="entry name" value="MFS_trans_sf"/>
</dbReference>
<evidence type="ECO:0000256" key="6">
    <source>
        <dbReference type="ARBA" id="ARBA00023136"/>
    </source>
</evidence>
<proteinExistence type="predicted"/>
<gene>
    <name evidence="9" type="primary">emrB_17</name>
    <name evidence="9" type="ORF">GALL_234930</name>
</gene>
<feature type="transmembrane region" description="Helical" evidence="7">
    <location>
        <begin position="235"/>
        <end position="253"/>
    </location>
</feature>
<dbReference type="EMBL" id="MLJW01000184">
    <property type="protein sequence ID" value="OIQ94536.1"/>
    <property type="molecule type" value="Genomic_DNA"/>
</dbReference>
<organism evidence="9">
    <name type="scientific">mine drainage metagenome</name>
    <dbReference type="NCBI Taxonomy" id="410659"/>
    <lineage>
        <taxon>unclassified sequences</taxon>
        <taxon>metagenomes</taxon>
        <taxon>ecological metagenomes</taxon>
    </lineage>
</organism>
<feature type="transmembrane region" description="Helical" evidence="7">
    <location>
        <begin position="274"/>
        <end position="296"/>
    </location>
</feature>
<dbReference type="InterPro" id="IPR004638">
    <property type="entry name" value="EmrB-like"/>
</dbReference>
<evidence type="ECO:0000256" key="7">
    <source>
        <dbReference type="SAM" id="Phobius"/>
    </source>
</evidence>
<name>A0A1J5REK4_9ZZZZ</name>
<reference evidence="9" key="1">
    <citation type="submission" date="2016-10" db="EMBL/GenBank/DDBJ databases">
        <title>Sequence of Gallionella enrichment culture.</title>
        <authorList>
            <person name="Poehlein A."/>
            <person name="Muehling M."/>
            <person name="Daniel R."/>
        </authorList>
    </citation>
    <scope>NUCLEOTIDE SEQUENCE</scope>
</reference>
<evidence type="ECO:0000256" key="3">
    <source>
        <dbReference type="ARBA" id="ARBA00022475"/>
    </source>
</evidence>
<evidence type="ECO:0000259" key="8">
    <source>
        <dbReference type="PROSITE" id="PS50850"/>
    </source>
</evidence>
<comment type="subcellular location">
    <subcellularLocation>
        <location evidence="1">Cell membrane</location>
        <topology evidence="1">Multi-pass membrane protein</topology>
    </subcellularLocation>
</comment>
<feature type="transmembrane region" description="Helical" evidence="7">
    <location>
        <begin position="335"/>
        <end position="355"/>
    </location>
</feature>
<dbReference type="PROSITE" id="PS50850">
    <property type="entry name" value="MFS"/>
    <property type="match status" value="1"/>
</dbReference>
<dbReference type="PANTHER" id="PTHR23501:SF174">
    <property type="entry name" value="MULTIDRUG EXPORT PROTEIN EMRB-RELATED"/>
    <property type="match status" value="1"/>
</dbReference>
<dbReference type="InterPro" id="IPR020846">
    <property type="entry name" value="MFS_dom"/>
</dbReference>
<evidence type="ECO:0000256" key="4">
    <source>
        <dbReference type="ARBA" id="ARBA00022692"/>
    </source>
</evidence>
<dbReference type="GO" id="GO:0005886">
    <property type="term" value="C:plasma membrane"/>
    <property type="evidence" value="ECO:0007669"/>
    <property type="project" value="UniProtKB-SubCell"/>
</dbReference>
<keyword evidence="3" id="KW-1003">Cell membrane</keyword>
<keyword evidence="5 7" id="KW-1133">Transmembrane helix</keyword>
<feature type="domain" description="Major facilitator superfamily (MFS) profile" evidence="8">
    <location>
        <begin position="19"/>
        <end position="501"/>
    </location>
</feature>
<feature type="transmembrane region" description="Helical" evidence="7">
    <location>
        <begin position="85"/>
        <end position="104"/>
    </location>
</feature>
<feature type="transmembrane region" description="Helical" evidence="7">
    <location>
        <begin position="302"/>
        <end position="328"/>
    </location>
</feature>
<dbReference type="PRINTS" id="PR01036">
    <property type="entry name" value="TCRTETB"/>
</dbReference>
<dbReference type="NCBIfam" id="TIGR00711">
    <property type="entry name" value="efflux_EmrB"/>
    <property type="match status" value="1"/>
</dbReference>
<feature type="transmembrane region" description="Helical" evidence="7">
    <location>
        <begin position="144"/>
        <end position="165"/>
    </location>
</feature>
<feature type="transmembrane region" description="Helical" evidence="7">
    <location>
        <begin position="171"/>
        <end position="192"/>
    </location>
</feature>
<keyword evidence="2" id="KW-0813">Transport</keyword>
<dbReference type="CDD" id="cd17503">
    <property type="entry name" value="MFS_LmrB_MDR_like"/>
    <property type="match status" value="1"/>
</dbReference>
<comment type="caution">
    <text evidence="9">The sequence shown here is derived from an EMBL/GenBank/DDBJ whole genome shotgun (WGS) entry which is preliminary data.</text>
</comment>
<evidence type="ECO:0000256" key="2">
    <source>
        <dbReference type="ARBA" id="ARBA00022448"/>
    </source>
</evidence>
<dbReference type="Pfam" id="PF07690">
    <property type="entry name" value="MFS_1"/>
    <property type="match status" value="1"/>
</dbReference>
<accession>A0A1J5REK4</accession>
<dbReference type="SUPFAM" id="SSF103473">
    <property type="entry name" value="MFS general substrate transporter"/>
    <property type="match status" value="1"/>
</dbReference>
<dbReference type="GO" id="GO:0022857">
    <property type="term" value="F:transmembrane transporter activity"/>
    <property type="evidence" value="ECO:0007669"/>
    <property type="project" value="InterPro"/>
</dbReference>
<evidence type="ECO:0000256" key="1">
    <source>
        <dbReference type="ARBA" id="ARBA00004651"/>
    </source>
</evidence>
<keyword evidence="4 7" id="KW-0812">Transmembrane</keyword>
<protein>
    <submittedName>
        <fullName evidence="9">Multidrug export protein EmrB</fullName>
    </submittedName>
</protein>
<dbReference type="InterPro" id="IPR011701">
    <property type="entry name" value="MFS"/>
</dbReference>
<dbReference type="Gene3D" id="1.20.1720.10">
    <property type="entry name" value="Multidrug resistance protein D"/>
    <property type="match status" value="1"/>
</dbReference>
<feature type="transmembrane region" description="Helical" evidence="7">
    <location>
        <begin position="56"/>
        <end position="78"/>
    </location>
</feature>
<feature type="transmembrane region" description="Helical" evidence="7">
    <location>
        <begin position="21"/>
        <end position="44"/>
    </location>
</feature>
<dbReference type="PANTHER" id="PTHR23501">
    <property type="entry name" value="MAJOR FACILITATOR SUPERFAMILY"/>
    <property type="match status" value="1"/>
</dbReference>
<evidence type="ECO:0000256" key="5">
    <source>
        <dbReference type="ARBA" id="ARBA00022989"/>
    </source>
</evidence>
<keyword evidence="6 7" id="KW-0472">Membrane</keyword>
<dbReference type="AlphaFoldDB" id="A0A1J5REK4"/>
<evidence type="ECO:0000313" key="9">
    <source>
        <dbReference type="EMBL" id="OIQ94536.1"/>
    </source>
</evidence>
<feature type="transmembrane region" description="Helical" evidence="7">
    <location>
        <begin position="375"/>
        <end position="395"/>
    </location>
</feature>
<sequence length="511" mass="55128">MQSPHPAPADLTPGQRRLITLSIMLATVMQALDTTIANVALPHIQGSLSAAADQITWVLTSYIVAAAIATPLTGWLAGRYGRKKVFLISVAGFTVASALCGMAGSLGQIVLFRLLQGLCGAALVPLSQAVLLDINPPEKHGSAMAVWGAGIMVGPILGPALGGWLTDNYNWRWVFYINLPVGILAFLGIAAFIHEHRRDDALPFDFFGFGTLSLGVGALQMLLDRGELKGWFGSNEIWIEAILSLLGFYLFIVHTATSRHITFLNRTLLKDRNFVTGVIFIFFVGIILYATLALLPPMLQGLFAYPVTTTGLVTAPRGLGTMIAMILVGRMLGKVNIRLILFGGLSMTAFSLWQMTRFDLSMGMAPVIISGLSQGFGLGFVFVPLSTVSFATIAHHLRTDGTAIFSLMRNIGSSIGISIVEALLTENTQVSHANLVEHLRPDNPLAWPLHLLSATTGQWAALNAEITRQAAMVAYLDDFHLMMVIVLVVMPMLLLMKNGKRPVAAETVPLD</sequence>
<feature type="transmembrane region" description="Helical" evidence="7">
    <location>
        <begin position="479"/>
        <end position="496"/>
    </location>
</feature>